<protein>
    <submittedName>
        <fullName evidence="1">Uncharacterized protein</fullName>
    </submittedName>
</protein>
<comment type="caution">
    <text evidence="1">The sequence shown here is derived from an EMBL/GenBank/DDBJ whole genome shotgun (WGS) entry which is preliminary data.</text>
</comment>
<name>A0ABQ2EJI3_9ACTN</name>
<dbReference type="Proteomes" id="UP000660265">
    <property type="component" value="Unassembled WGS sequence"/>
</dbReference>
<dbReference type="EMBL" id="BMMV01000019">
    <property type="protein sequence ID" value="GGK14506.1"/>
    <property type="molecule type" value="Genomic_DNA"/>
</dbReference>
<sequence>MAPAPRRNPDGSVTVPTLDAGDVRLSCPPWCVFQHGYVDPPAKTDIVHRGEPVWALADVPEHGPVSMVEVGLVQWPYSDRADVYLEITTDDGQLECGPAGSRAVAAALQQHAGHILAMVGQLEEIRGAGR</sequence>
<organism evidence="1 2">
    <name type="scientific">Streptomyces camponoticapitis</name>
    <dbReference type="NCBI Taxonomy" id="1616125"/>
    <lineage>
        <taxon>Bacteria</taxon>
        <taxon>Bacillati</taxon>
        <taxon>Actinomycetota</taxon>
        <taxon>Actinomycetes</taxon>
        <taxon>Kitasatosporales</taxon>
        <taxon>Streptomycetaceae</taxon>
        <taxon>Streptomyces</taxon>
    </lineage>
</organism>
<evidence type="ECO:0000313" key="1">
    <source>
        <dbReference type="EMBL" id="GGK14506.1"/>
    </source>
</evidence>
<dbReference type="InterPro" id="IPR054202">
    <property type="entry name" value="DUF6907"/>
</dbReference>
<keyword evidence="2" id="KW-1185">Reference proteome</keyword>
<reference evidence="2" key="1">
    <citation type="journal article" date="2019" name="Int. J. Syst. Evol. Microbiol.">
        <title>The Global Catalogue of Microorganisms (GCM) 10K type strain sequencing project: providing services to taxonomists for standard genome sequencing and annotation.</title>
        <authorList>
            <consortium name="The Broad Institute Genomics Platform"/>
            <consortium name="The Broad Institute Genome Sequencing Center for Infectious Disease"/>
            <person name="Wu L."/>
            <person name="Ma J."/>
        </authorList>
    </citation>
    <scope>NUCLEOTIDE SEQUENCE [LARGE SCALE GENOMIC DNA]</scope>
    <source>
        <strain evidence="2">CGMCC 4.7275</strain>
    </source>
</reference>
<dbReference type="Pfam" id="PF21848">
    <property type="entry name" value="DUF6907"/>
    <property type="match status" value="1"/>
</dbReference>
<accession>A0ABQ2EJI3</accession>
<evidence type="ECO:0000313" key="2">
    <source>
        <dbReference type="Proteomes" id="UP000660265"/>
    </source>
</evidence>
<gene>
    <name evidence="1" type="ORF">GCM10011583_53100</name>
</gene>
<proteinExistence type="predicted"/>